<keyword evidence="1" id="KW-1133">Transmembrane helix</keyword>
<protein>
    <submittedName>
        <fullName evidence="2">Unannotated protein</fullName>
    </submittedName>
</protein>
<evidence type="ECO:0000256" key="1">
    <source>
        <dbReference type="SAM" id="Phobius"/>
    </source>
</evidence>
<feature type="transmembrane region" description="Helical" evidence="1">
    <location>
        <begin position="166"/>
        <end position="187"/>
    </location>
</feature>
<accession>A0A6J6YM01</accession>
<feature type="transmembrane region" description="Helical" evidence="1">
    <location>
        <begin position="219"/>
        <end position="240"/>
    </location>
</feature>
<feature type="transmembrane region" description="Helical" evidence="1">
    <location>
        <begin position="60"/>
        <end position="85"/>
    </location>
</feature>
<keyword evidence="1" id="KW-0812">Transmembrane</keyword>
<name>A0A6J6YM01_9ZZZZ</name>
<organism evidence="2">
    <name type="scientific">freshwater metagenome</name>
    <dbReference type="NCBI Taxonomy" id="449393"/>
    <lineage>
        <taxon>unclassified sequences</taxon>
        <taxon>metagenomes</taxon>
        <taxon>ecological metagenomes</taxon>
    </lineage>
</organism>
<sequence>MLGAALGIGVFFHFTLGKADYAGVLYSRNMIVGLLAAAWLVVLAPNAWTPERAWRSSIVIGVLLGFTTQTLLVSAVAAVAVGFVAWSEINDIFDDALYRKCRRTLVAAPVLVTLAAPMYYAARGRFDEFWSGWWTYALYQNSGTGRSLANQLTYGREVILRYYRTWPVSFVIVVTFVVVTIALWRTLERRERAVHASISLWFVGAWVELVLGQRYSSHYFAVLAVPTALMAAVVVGHIYRLLQRDRGEFRSVIAWPLVASVLTVAAWGGQHLDLGLQAASKFTSVHQAAAARAANTPGNERTVRATLDLVSKADDPLLTWTEFPWPYLNFRRVSATRFIWKSFMLGQIYFGRTGPQYVLPKTWQWFAEDMREANPAAFLEETALPLTPDTPFADYVAANFDIAYAGPDYNIYLRHDQAAAVLRGDRGKVVTPSSAFGDTTKWKVAAGGASLAIDSGTPVEDALQLSSSLCTRISGTYLAQPGAAGSFLSFRFDNPATTASHMRLNIVDSRAMSGSDTTVFESVPLSSASADDAESEVTDLSPHTFAVVVGSVSAALVIDGEIRAAVRLDGERSVSLEVRNGGVELSDLRVGPPPPNSGCGG</sequence>
<feature type="transmembrane region" description="Helical" evidence="1">
    <location>
        <begin position="29"/>
        <end position="48"/>
    </location>
</feature>
<keyword evidence="1" id="KW-0472">Membrane</keyword>
<reference evidence="2" key="1">
    <citation type="submission" date="2020-05" db="EMBL/GenBank/DDBJ databases">
        <authorList>
            <person name="Chiriac C."/>
            <person name="Salcher M."/>
            <person name="Ghai R."/>
            <person name="Kavagutti S V."/>
        </authorList>
    </citation>
    <scope>NUCLEOTIDE SEQUENCE</scope>
</reference>
<gene>
    <name evidence="2" type="ORF">UFOPK2992_01410</name>
</gene>
<dbReference type="AlphaFoldDB" id="A0A6J6YM01"/>
<feature type="transmembrane region" description="Helical" evidence="1">
    <location>
        <begin position="105"/>
        <end position="122"/>
    </location>
</feature>
<evidence type="ECO:0000313" key="2">
    <source>
        <dbReference type="EMBL" id="CAB4808378.1"/>
    </source>
</evidence>
<proteinExistence type="predicted"/>
<feature type="transmembrane region" description="Helical" evidence="1">
    <location>
        <begin position="193"/>
        <end position="212"/>
    </location>
</feature>
<feature type="transmembrane region" description="Helical" evidence="1">
    <location>
        <begin position="252"/>
        <end position="269"/>
    </location>
</feature>
<dbReference type="EMBL" id="CAFAAI010000262">
    <property type="protein sequence ID" value="CAB4808378.1"/>
    <property type="molecule type" value="Genomic_DNA"/>
</dbReference>